<organism evidence="2 3">
    <name type="scientific">Flavobacterium limnosediminis JC2902</name>
    <dbReference type="NCBI Taxonomy" id="1341181"/>
    <lineage>
        <taxon>Bacteria</taxon>
        <taxon>Pseudomonadati</taxon>
        <taxon>Bacteroidota</taxon>
        <taxon>Flavobacteriia</taxon>
        <taxon>Flavobacteriales</taxon>
        <taxon>Flavobacteriaceae</taxon>
        <taxon>Flavobacterium</taxon>
    </lineage>
</organism>
<feature type="transmembrane region" description="Helical" evidence="1">
    <location>
        <begin position="6"/>
        <end position="24"/>
    </location>
</feature>
<sequence>MKSLKYIAGGILVLLIAVNFLTLLQKIQQQIPLQSGIPEAHYISPKYPIGKKLLKKTN</sequence>
<comment type="caution">
    <text evidence="2">The sequence shown here is derived from an EMBL/GenBank/DDBJ whole genome shotgun (WGS) entry which is preliminary data.</text>
</comment>
<keyword evidence="1" id="KW-0812">Transmembrane</keyword>
<protein>
    <submittedName>
        <fullName evidence="2">Uncharacterized protein</fullName>
    </submittedName>
</protein>
<gene>
    <name evidence="2" type="ORF">FLJC2902T_13050</name>
</gene>
<keyword evidence="1" id="KW-1133">Transmembrane helix</keyword>
<keyword evidence="1" id="KW-0472">Membrane</keyword>
<evidence type="ECO:0000313" key="2">
    <source>
        <dbReference type="EMBL" id="ESU28714.1"/>
    </source>
</evidence>
<dbReference type="Proteomes" id="UP000018004">
    <property type="component" value="Unassembled WGS sequence"/>
</dbReference>
<keyword evidence="3" id="KW-1185">Reference proteome</keyword>
<accession>V6SQJ3</accession>
<dbReference type="STRING" id="1341181.FLJC2902T_13050"/>
<dbReference type="AlphaFoldDB" id="V6SQJ3"/>
<evidence type="ECO:0000256" key="1">
    <source>
        <dbReference type="SAM" id="Phobius"/>
    </source>
</evidence>
<dbReference type="EMBL" id="AVGG01000005">
    <property type="protein sequence ID" value="ESU28714.1"/>
    <property type="molecule type" value="Genomic_DNA"/>
</dbReference>
<reference evidence="2 3" key="1">
    <citation type="submission" date="2013-08" db="EMBL/GenBank/DDBJ databases">
        <title>Flavobacterium limnosediminis JC2902 genome sequencing.</title>
        <authorList>
            <person name="Lee K."/>
            <person name="Yi H."/>
            <person name="Park S."/>
            <person name="Chun J."/>
        </authorList>
    </citation>
    <scope>NUCLEOTIDE SEQUENCE [LARGE SCALE GENOMIC DNA]</scope>
    <source>
        <strain evidence="2 3">JC2902</strain>
    </source>
</reference>
<name>V6SQJ3_9FLAO</name>
<proteinExistence type="predicted"/>
<evidence type="ECO:0000313" key="3">
    <source>
        <dbReference type="Proteomes" id="UP000018004"/>
    </source>
</evidence>